<dbReference type="Gene3D" id="1.10.8.60">
    <property type="match status" value="1"/>
</dbReference>
<dbReference type="Gene3D" id="1.10.10.60">
    <property type="entry name" value="Homeodomain-like"/>
    <property type="match status" value="1"/>
</dbReference>
<dbReference type="GO" id="GO:0006355">
    <property type="term" value="P:regulation of DNA-templated transcription"/>
    <property type="evidence" value="ECO:0007669"/>
    <property type="project" value="InterPro"/>
</dbReference>
<keyword evidence="2" id="KW-0067">ATP-binding</keyword>
<dbReference type="SUPFAM" id="SSF46689">
    <property type="entry name" value="Homeodomain-like"/>
    <property type="match status" value="1"/>
</dbReference>
<evidence type="ECO:0000256" key="2">
    <source>
        <dbReference type="ARBA" id="ARBA00022840"/>
    </source>
</evidence>
<name>A0A126Q2V2_ALTMA</name>
<dbReference type="Pfam" id="PF00158">
    <property type="entry name" value="Sigma54_activat"/>
    <property type="match status" value="1"/>
</dbReference>
<dbReference type="InterPro" id="IPR058031">
    <property type="entry name" value="AAA_lid_NorR"/>
</dbReference>
<dbReference type="PROSITE" id="PS00675">
    <property type="entry name" value="SIGMA54_INTERACT_1"/>
    <property type="match status" value="1"/>
</dbReference>
<dbReference type="Pfam" id="PF25601">
    <property type="entry name" value="AAA_lid_14"/>
    <property type="match status" value="1"/>
</dbReference>
<dbReference type="InterPro" id="IPR029016">
    <property type="entry name" value="GAF-like_dom_sf"/>
</dbReference>
<dbReference type="RefSeq" id="WP_061095833.1">
    <property type="nucleotide sequence ID" value="NZ_CP014323.1"/>
</dbReference>
<dbReference type="Proteomes" id="UP000063991">
    <property type="component" value="Chromosome"/>
</dbReference>
<dbReference type="Gene3D" id="3.40.50.300">
    <property type="entry name" value="P-loop containing nucleotide triphosphate hydrolases"/>
    <property type="match status" value="1"/>
</dbReference>
<feature type="domain" description="Sigma-54 factor interaction" evidence="5">
    <location>
        <begin position="319"/>
        <end position="546"/>
    </location>
</feature>
<dbReference type="PANTHER" id="PTHR32071">
    <property type="entry name" value="TRANSCRIPTIONAL REGULATORY PROTEIN"/>
    <property type="match status" value="1"/>
</dbReference>
<dbReference type="InterPro" id="IPR002197">
    <property type="entry name" value="HTH_Fis"/>
</dbReference>
<dbReference type="PROSITE" id="PS00676">
    <property type="entry name" value="SIGMA54_INTERACT_2"/>
    <property type="match status" value="1"/>
</dbReference>
<dbReference type="Gene3D" id="3.30.450.40">
    <property type="match status" value="1"/>
</dbReference>
<protein>
    <submittedName>
        <fullName evidence="6">Fis family transcriptional regulator</fullName>
    </submittedName>
</protein>
<dbReference type="InterPro" id="IPR003593">
    <property type="entry name" value="AAA+_ATPase"/>
</dbReference>
<dbReference type="PANTHER" id="PTHR32071:SF77">
    <property type="entry name" value="TRANSCRIPTIONAL REGULATORY PROTEIN"/>
    <property type="match status" value="1"/>
</dbReference>
<sequence>MQSEKIIKESWRRCAEHGLTQSEEPILESLPLSEIKDLSQIYRELVVTTNSEVLPYYQNILSNANCLIILTDNNGFALNSWGDKRFLPNKHKPFFEAGVDWNEKFIGTNAIGTSLVTGKAIQVQRDEHYFKINRFMVGSAAPIYDANRQLIGMLDITSDSYLPQAHTLGLVKLMSQGIENRLLFNQHNQNHYIFTFNTNAENVDSQWSGLIIFDDIGRVVAANNRAETLLKFELLKVHIEDILNVTIRDLRNQPEGIIFEVTAVGKYKMYGQLKRPVIKLNLRNKSKREEINFSVRTESDVSNDSQSDNKNNRVTLDTFSFGDPFVDKQISQAKRIVNKALPILVHGETGVGKEVFVQCLHNYSVRQQFPLVAVNCAAIPKDLVESELFGYEKGAFTGANVKGSIGLIRKANGGTLFLDEIGEMPLNVQGRLLRVLQERTVTPLGSTESYEVDIKLVSATNRDLKKEIDNGNFRQDLFYRVSGLNIHLPPLRERRDRRQLFQQVNALQHGSELVFPLSDKILNLFNNHPWPGNVRQLISVLQIAQAMADNEPIQEWHLPEDFLQDVNKNDEQTIPVASINVTSENPSEIAARKKSNDKDELISVYTRFNGNKSKTAAALGISRNTLYKRLREIGLS</sequence>
<dbReference type="CDD" id="cd00009">
    <property type="entry name" value="AAA"/>
    <property type="match status" value="1"/>
</dbReference>
<keyword evidence="3" id="KW-0805">Transcription regulation</keyword>
<evidence type="ECO:0000313" key="6">
    <source>
        <dbReference type="EMBL" id="AMJ99583.1"/>
    </source>
</evidence>
<keyword evidence="1" id="KW-0547">Nucleotide-binding</keyword>
<dbReference type="InterPro" id="IPR025662">
    <property type="entry name" value="Sigma_54_int_dom_ATP-bd_1"/>
</dbReference>
<evidence type="ECO:0000256" key="4">
    <source>
        <dbReference type="ARBA" id="ARBA00023163"/>
    </source>
</evidence>
<accession>A0A126Q2V2</accession>
<evidence type="ECO:0000256" key="3">
    <source>
        <dbReference type="ARBA" id="ARBA00023015"/>
    </source>
</evidence>
<gene>
    <name evidence="6" type="ORF">AVL55_16325</name>
</gene>
<proteinExistence type="predicted"/>
<dbReference type="Pfam" id="PF02954">
    <property type="entry name" value="HTH_8"/>
    <property type="match status" value="1"/>
</dbReference>
<evidence type="ECO:0000259" key="5">
    <source>
        <dbReference type="PROSITE" id="PS50045"/>
    </source>
</evidence>
<dbReference type="PROSITE" id="PS50045">
    <property type="entry name" value="SIGMA54_INTERACT_4"/>
    <property type="match status" value="1"/>
</dbReference>
<dbReference type="EMBL" id="CP014323">
    <property type="protein sequence ID" value="AMJ99583.1"/>
    <property type="molecule type" value="Genomic_DNA"/>
</dbReference>
<dbReference type="AlphaFoldDB" id="A0A126Q2V2"/>
<dbReference type="OrthoDB" id="9804019at2"/>
<evidence type="ECO:0000256" key="1">
    <source>
        <dbReference type="ARBA" id="ARBA00022741"/>
    </source>
</evidence>
<evidence type="ECO:0000313" key="7">
    <source>
        <dbReference type="Proteomes" id="UP000063991"/>
    </source>
</evidence>
<dbReference type="GO" id="GO:0005524">
    <property type="term" value="F:ATP binding"/>
    <property type="evidence" value="ECO:0007669"/>
    <property type="project" value="UniProtKB-KW"/>
</dbReference>
<dbReference type="InterPro" id="IPR009057">
    <property type="entry name" value="Homeodomain-like_sf"/>
</dbReference>
<dbReference type="FunFam" id="3.40.50.300:FF:000006">
    <property type="entry name" value="DNA-binding transcriptional regulator NtrC"/>
    <property type="match status" value="1"/>
</dbReference>
<dbReference type="InterPro" id="IPR027417">
    <property type="entry name" value="P-loop_NTPase"/>
</dbReference>
<dbReference type="SUPFAM" id="SSF52540">
    <property type="entry name" value="P-loop containing nucleoside triphosphate hydrolases"/>
    <property type="match status" value="1"/>
</dbReference>
<dbReference type="InterPro" id="IPR002078">
    <property type="entry name" value="Sigma_54_int"/>
</dbReference>
<keyword evidence="4" id="KW-0804">Transcription</keyword>
<dbReference type="SMART" id="SM00382">
    <property type="entry name" value="AAA"/>
    <property type="match status" value="1"/>
</dbReference>
<reference evidence="6 7" key="1">
    <citation type="submission" date="2015-12" db="EMBL/GenBank/DDBJ databases">
        <authorList>
            <person name="Shamseldin A."/>
            <person name="Moawad H."/>
            <person name="Abd El-Rahim W.M."/>
            <person name="Sadowsky M.J."/>
        </authorList>
    </citation>
    <scope>NUCLEOTIDE SEQUENCE [LARGE SCALE GENOMIC DNA]</scope>
    <source>
        <strain evidence="6 7">D7</strain>
    </source>
</reference>
<dbReference type="GO" id="GO:0043565">
    <property type="term" value="F:sequence-specific DNA binding"/>
    <property type="evidence" value="ECO:0007669"/>
    <property type="project" value="InterPro"/>
</dbReference>
<dbReference type="PRINTS" id="PR01590">
    <property type="entry name" value="HTHFIS"/>
</dbReference>
<dbReference type="InterPro" id="IPR025943">
    <property type="entry name" value="Sigma_54_int_dom_ATP-bd_2"/>
</dbReference>
<organism evidence="6 7">
    <name type="scientific">Alteromonas macleodii</name>
    <name type="common">Pseudoalteromonas macleodii</name>
    <dbReference type="NCBI Taxonomy" id="28108"/>
    <lineage>
        <taxon>Bacteria</taxon>
        <taxon>Pseudomonadati</taxon>
        <taxon>Pseudomonadota</taxon>
        <taxon>Gammaproteobacteria</taxon>
        <taxon>Alteromonadales</taxon>
        <taxon>Alteromonadaceae</taxon>
        <taxon>Alteromonas/Salinimonas group</taxon>
        <taxon>Alteromonas</taxon>
    </lineage>
</organism>